<name>M4ZXW6_9BRAD</name>
<dbReference type="HOGENOM" id="CLU_197340_0_0_5"/>
<protein>
    <submittedName>
        <fullName evidence="2">Uncharacterized protein</fullName>
    </submittedName>
</protein>
<feature type="region of interest" description="Disordered" evidence="1">
    <location>
        <begin position="1"/>
        <end position="80"/>
    </location>
</feature>
<dbReference type="Proteomes" id="UP000011841">
    <property type="component" value="Chromosome"/>
</dbReference>
<dbReference type="KEGG" id="aol:S58_52910"/>
<proteinExistence type="predicted"/>
<dbReference type="eggNOG" id="ENOG50310KC">
    <property type="taxonomic scope" value="Bacteria"/>
</dbReference>
<organism evidence="2 3">
    <name type="scientific">Bradyrhizobium oligotrophicum S58</name>
    <dbReference type="NCBI Taxonomy" id="1245469"/>
    <lineage>
        <taxon>Bacteria</taxon>
        <taxon>Pseudomonadati</taxon>
        <taxon>Pseudomonadota</taxon>
        <taxon>Alphaproteobacteria</taxon>
        <taxon>Hyphomicrobiales</taxon>
        <taxon>Nitrobacteraceae</taxon>
        <taxon>Bradyrhizobium</taxon>
    </lineage>
</organism>
<feature type="compositionally biased region" description="Basic and acidic residues" evidence="1">
    <location>
        <begin position="1"/>
        <end position="12"/>
    </location>
</feature>
<gene>
    <name evidence="2" type="ORF">S58_52910</name>
</gene>
<sequence length="80" mass="8991">MTMTGKDTRDLRSGAYDPVSKDGLPQPQQVKDKTTPHQQEQWGADVRAEPLPGTEPVLPEGLTRQRQDPLNPRTGRRETK</sequence>
<dbReference type="STRING" id="1245469.S58_52910"/>
<accession>M4ZXW6</accession>
<evidence type="ECO:0000313" key="2">
    <source>
        <dbReference type="EMBL" id="BAM91270.1"/>
    </source>
</evidence>
<dbReference type="PATRIC" id="fig|1245469.3.peg.5419"/>
<evidence type="ECO:0000313" key="3">
    <source>
        <dbReference type="Proteomes" id="UP000011841"/>
    </source>
</evidence>
<reference evidence="2 3" key="1">
    <citation type="journal article" date="2013" name="Appl. Environ. Microbiol.">
        <title>Genome analysis suggests that the soil oligotrophic bacterium Agromonas oligotrophica (Bradyrhizobium oligotrophicum) is a nitrogen-fixing symbiont of Aeschynomene indica.</title>
        <authorList>
            <person name="Okubo T."/>
            <person name="Fukushima S."/>
            <person name="Itakura M."/>
            <person name="Oshima K."/>
            <person name="Longtonglang A."/>
            <person name="Teaumroong N."/>
            <person name="Mitsui H."/>
            <person name="Hattori M."/>
            <person name="Hattori R."/>
            <person name="Hattori T."/>
            <person name="Minamisawa K."/>
        </authorList>
    </citation>
    <scope>NUCLEOTIDE SEQUENCE [LARGE SCALE GENOMIC DNA]</scope>
    <source>
        <strain evidence="2 3">S58</strain>
    </source>
</reference>
<keyword evidence="3" id="KW-1185">Reference proteome</keyword>
<dbReference type="AlphaFoldDB" id="M4ZXW6"/>
<evidence type="ECO:0000256" key="1">
    <source>
        <dbReference type="SAM" id="MobiDB-lite"/>
    </source>
</evidence>
<dbReference type="EMBL" id="AP012603">
    <property type="protein sequence ID" value="BAM91270.1"/>
    <property type="molecule type" value="Genomic_DNA"/>
</dbReference>